<accession>A0A9W6C7L7</accession>
<organism evidence="1 2">
    <name type="scientific">Sellimonas catena</name>
    <dbReference type="NCBI Taxonomy" id="2994035"/>
    <lineage>
        <taxon>Bacteria</taxon>
        <taxon>Bacillati</taxon>
        <taxon>Bacillota</taxon>
        <taxon>Clostridia</taxon>
        <taxon>Lachnospirales</taxon>
        <taxon>Lachnospiraceae</taxon>
        <taxon>Sellimonas</taxon>
    </lineage>
</organism>
<sequence>MHQIHENNDNKPNTEEIRKLKAYRKHLYNYSKKVVTIIHFMHFSLRYAKKCVPFKCKPTLHLNRVQAEKYAKVHK</sequence>
<proteinExistence type="predicted"/>
<dbReference type="EMBL" id="BSBO01000039">
    <property type="protein sequence ID" value="GLG05869.1"/>
    <property type="molecule type" value="Genomic_DNA"/>
</dbReference>
<evidence type="ECO:0000313" key="2">
    <source>
        <dbReference type="Proteomes" id="UP001145145"/>
    </source>
</evidence>
<dbReference type="Proteomes" id="UP001145145">
    <property type="component" value="Unassembled WGS sequence"/>
</dbReference>
<comment type="caution">
    <text evidence="1">The sequence shown here is derived from an EMBL/GenBank/DDBJ whole genome shotgun (WGS) entry which is preliminary data.</text>
</comment>
<name>A0A9W6C7L7_9FIRM</name>
<evidence type="ECO:0000313" key="1">
    <source>
        <dbReference type="EMBL" id="GLG05869.1"/>
    </source>
</evidence>
<reference evidence="1 2" key="1">
    <citation type="journal article" date="2023" name="Int. J. Syst. Evol. Microbiol.">
        <title>Sellimonas catena sp. nov., isolated from human faeces.</title>
        <authorList>
            <person name="Hisatomi A."/>
            <person name="Ohkuma M."/>
            <person name="Sakamoto M."/>
        </authorList>
    </citation>
    <scope>NUCLEOTIDE SEQUENCE [LARGE SCALE GENOMIC DNA]</scope>
    <source>
        <strain evidence="1 2">12EGH17</strain>
    </source>
</reference>
<protein>
    <submittedName>
        <fullName evidence="1">Uncharacterized protein</fullName>
    </submittedName>
</protein>
<gene>
    <name evidence="1" type="ORF">Selli1_30430</name>
</gene>
<keyword evidence="2" id="KW-1185">Reference proteome</keyword>
<dbReference type="AlphaFoldDB" id="A0A9W6C7L7"/>